<dbReference type="SUPFAM" id="SSF54637">
    <property type="entry name" value="Thioesterase/thiol ester dehydrase-isomerase"/>
    <property type="match status" value="1"/>
</dbReference>
<gene>
    <name evidence="3" type="ORF">GGQ59_002589</name>
</gene>
<evidence type="ECO:0000256" key="2">
    <source>
        <dbReference type="ARBA" id="ARBA00022801"/>
    </source>
</evidence>
<accession>A0A840I6V2</accession>
<organism evidence="3 4">
    <name type="scientific">Parvularcula dongshanensis</name>
    <dbReference type="NCBI Taxonomy" id="1173995"/>
    <lineage>
        <taxon>Bacteria</taxon>
        <taxon>Pseudomonadati</taxon>
        <taxon>Pseudomonadota</taxon>
        <taxon>Alphaproteobacteria</taxon>
        <taxon>Parvularculales</taxon>
        <taxon>Parvularculaceae</taxon>
        <taxon>Parvularcula</taxon>
    </lineage>
</organism>
<dbReference type="InterPro" id="IPR050563">
    <property type="entry name" value="4-hydroxybenzoyl-CoA_TE"/>
</dbReference>
<protein>
    <submittedName>
        <fullName evidence="3">Acyl-CoA thioester hydrolase</fullName>
        <ecNumber evidence="3">3.1.2.-</ecNumber>
    </submittedName>
</protein>
<dbReference type="Proteomes" id="UP000563524">
    <property type="component" value="Unassembled WGS sequence"/>
</dbReference>
<dbReference type="Pfam" id="PF13279">
    <property type="entry name" value="4HBT_2"/>
    <property type="match status" value="1"/>
</dbReference>
<dbReference type="CDD" id="cd00586">
    <property type="entry name" value="4HBT"/>
    <property type="match status" value="1"/>
</dbReference>
<keyword evidence="2 3" id="KW-0378">Hydrolase</keyword>
<comment type="similarity">
    <text evidence="1">Belongs to the 4-hydroxybenzoyl-CoA thioesterase family.</text>
</comment>
<dbReference type="NCBIfam" id="TIGR00051">
    <property type="entry name" value="YbgC/FadM family acyl-CoA thioesterase"/>
    <property type="match status" value="1"/>
</dbReference>
<name>A0A840I6V2_9PROT</name>
<sequence length="130" mass="14840">MTHRMDARVYYEDTDFSGVVYHANYLRYFERGRTEAMRAAGGSHAAMLEAAEPLAFTVRDIEVRYLRPARVDDLLTIETTLAEMRGARMIFDQAVLRDGEVLATGRVTVACMTLGGKPRRIPQEMRRLVR</sequence>
<comment type="caution">
    <text evidence="3">The sequence shown here is derived from an EMBL/GenBank/DDBJ whole genome shotgun (WGS) entry which is preliminary data.</text>
</comment>
<dbReference type="Gene3D" id="3.10.129.10">
    <property type="entry name" value="Hotdog Thioesterase"/>
    <property type="match status" value="1"/>
</dbReference>
<dbReference type="PIRSF" id="PIRSF003230">
    <property type="entry name" value="YbgC"/>
    <property type="match status" value="1"/>
</dbReference>
<dbReference type="PROSITE" id="PS01328">
    <property type="entry name" value="4HBCOA_THIOESTERASE"/>
    <property type="match status" value="1"/>
</dbReference>
<dbReference type="FunFam" id="3.10.129.10:FF:000004">
    <property type="entry name" value="Tol-pal system-associated acyl-CoA thioesterase"/>
    <property type="match status" value="1"/>
</dbReference>
<dbReference type="RefSeq" id="WP_343074335.1">
    <property type="nucleotide sequence ID" value="NZ_JACHOB010000006.1"/>
</dbReference>
<dbReference type="InterPro" id="IPR029069">
    <property type="entry name" value="HotDog_dom_sf"/>
</dbReference>
<dbReference type="InterPro" id="IPR008272">
    <property type="entry name" value="HB-CoA_thioesterase_AS"/>
</dbReference>
<keyword evidence="4" id="KW-1185">Reference proteome</keyword>
<dbReference type="InterPro" id="IPR006684">
    <property type="entry name" value="YbgC/YbaW"/>
</dbReference>
<evidence type="ECO:0000313" key="4">
    <source>
        <dbReference type="Proteomes" id="UP000563524"/>
    </source>
</evidence>
<proteinExistence type="inferred from homology"/>
<dbReference type="PANTHER" id="PTHR31793:SF37">
    <property type="entry name" value="ACYL-COA THIOESTER HYDROLASE YBGC"/>
    <property type="match status" value="1"/>
</dbReference>
<dbReference type="InterPro" id="IPR014166">
    <property type="entry name" value="Tol-Pal_acyl-CoA_thioesterase"/>
</dbReference>
<dbReference type="NCBIfam" id="TIGR02799">
    <property type="entry name" value="thio_ybgC"/>
    <property type="match status" value="1"/>
</dbReference>
<dbReference type="EC" id="3.1.2.-" evidence="3"/>
<dbReference type="GO" id="GO:0047617">
    <property type="term" value="F:fatty acyl-CoA hydrolase activity"/>
    <property type="evidence" value="ECO:0007669"/>
    <property type="project" value="TreeGrafter"/>
</dbReference>
<reference evidence="3 4" key="1">
    <citation type="submission" date="2020-08" db="EMBL/GenBank/DDBJ databases">
        <title>Genomic Encyclopedia of Type Strains, Phase IV (KMG-IV): sequencing the most valuable type-strain genomes for metagenomic binning, comparative biology and taxonomic classification.</title>
        <authorList>
            <person name="Goeker M."/>
        </authorList>
    </citation>
    <scope>NUCLEOTIDE SEQUENCE [LARGE SCALE GENOMIC DNA]</scope>
    <source>
        <strain evidence="3 4">DSM 102850</strain>
    </source>
</reference>
<evidence type="ECO:0000256" key="1">
    <source>
        <dbReference type="ARBA" id="ARBA00005953"/>
    </source>
</evidence>
<dbReference type="EMBL" id="JACHOB010000006">
    <property type="protein sequence ID" value="MBB4660045.1"/>
    <property type="molecule type" value="Genomic_DNA"/>
</dbReference>
<dbReference type="AlphaFoldDB" id="A0A840I6V2"/>
<evidence type="ECO:0000313" key="3">
    <source>
        <dbReference type="EMBL" id="MBB4660045.1"/>
    </source>
</evidence>
<dbReference type="PANTHER" id="PTHR31793">
    <property type="entry name" value="4-HYDROXYBENZOYL-COA THIOESTERASE FAMILY MEMBER"/>
    <property type="match status" value="1"/>
</dbReference>